<name>A0A9P5Y7W9_9AGAR</name>
<dbReference type="GO" id="GO:0016020">
    <property type="term" value="C:membrane"/>
    <property type="evidence" value="ECO:0007669"/>
    <property type="project" value="UniProtKB-SubCell"/>
</dbReference>
<accession>A0A9P5Y7W9</accession>
<evidence type="ECO:0000313" key="6">
    <source>
        <dbReference type="EMBL" id="KAF9462931.1"/>
    </source>
</evidence>
<protein>
    <recommendedName>
        <fullName evidence="8">DUF895 domain membrane protein</fullName>
    </recommendedName>
</protein>
<dbReference type="PANTHER" id="PTHR23294">
    <property type="entry name" value="ET TRANSLATION PRODUCT-RELATED"/>
    <property type="match status" value="1"/>
</dbReference>
<dbReference type="EMBL" id="MU150267">
    <property type="protein sequence ID" value="KAF9462931.1"/>
    <property type="molecule type" value="Genomic_DNA"/>
</dbReference>
<feature type="transmembrane region" description="Helical" evidence="5">
    <location>
        <begin position="313"/>
        <end position="332"/>
    </location>
</feature>
<feature type="transmembrane region" description="Helical" evidence="5">
    <location>
        <begin position="121"/>
        <end position="146"/>
    </location>
</feature>
<evidence type="ECO:0000256" key="5">
    <source>
        <dbReference type="SAM" id="Phobius"/>
    </source>
</evidence>
<comment type="caution">
    <text evidence="6">The sequence shown here is derived from an EMBL/GenBank/DDBJ whole genome shotgun (WGS) entry which is preliminary data.</text>
</comment>
<proteinExistence type="predicted"/>
<comment type="subcellular location">
    <subcellularLocation>
        <location evidence="1">Membrane</location>
        <topology evidence="1">Multi-pass membrane protein</topology>
    </subcellularLocation>
</comment>
<evidence type="ECO:0000313" key="7">
    <source>
        <dbReference type="Proteomes" id="UP000807353"/>
    </source>
</evidence>
<feature type="transmembrane region" description="Helical" evidence="5">
    <location>
        <begin position="72"/>
        <end position="97"/>
    </location>
</feature>
<feature type="transmembrane region" description="Helical" evidence="5">
    <location>
        <begin position="189"/>
        <end position="211"/>
    </location>
</feature>
<feature type="transmembrane region" description="Helical" evidence="5">
    <location>
        <begin position="158"/>
        <end position="177"/>
    </location>
</feature>
<evidence type="ECO:0000256" key="1">
    <source>
        <dbReference type="ARBA" id="ARBA00004141"/>
    </source>
</evidence>
<feature type="transmembrane region" description="Helical" evidence="5">
    <location>
        <begin position="416"/>
        <end position="435"/>
    </location>
</feature>
<dbReference type="InterPro" id="IPR010291">
    <property type="entry name" value="Ion_channel_UNC-93"/>
</dbReference>
<feature type="transmembrane region" description="Helical" evidence="5">
    <location>
        <begin position="252"/>
        <end position="274"/>
    </location>
</feature>
<evidence type="ECO:0008006" key="8">
    <source>
        <dbReference type="Google" id="ProtNLM"/>
    </source>
</evidence>
<dbReference type="InterPro" id="IPR051617">
    <property type="entry name" value="UNC-93-like_regulator"/>
</dbReference>
<dbReference type="Gene3D" id="1.20.1250.20">
    <property type="entry name" value="MFS general substrate transporter like domains"/>
    <property type="match status" value="1"/>
</dbReference>
<keyword evidence="7" id="KW-1185">Reference proteome</keyword>
<evidence type="ECO:0000256" key="3">
    <source>
        <dbReference type="ARBA" id="ARBA00022989"/>
    </source>
</evidence>
<feature type="transmembrane region" description="Helical" evidence="5">
    <location>
        <begin position="32"/>
        <end position="51"/>
    </location>
</feature>
<dbReference type="Proteomes" id="UP000807353">
    <property type="component" value="Unassembled WGS sequence"/>
</dbReference>
<evidence type="ECO:0000256" key="4">
    <source>
        <dbReference type="ARBA" id="ARBA00023136"/>
    </source>
</evidence>
<dbReference type="PANTHER" id="PTHR23294:SF19">
    <property type="entry name" value="DUF895 DOMAIN MEMBRANE PROTEIN-RELATED"/>
    <property type="match status" value="1"/>
</dbReference>
<organism evidence="6 7">
    <name type="scientific">Collybia nuda</name>
    <dbReference type="NCBI Taxonomy" id="64659"/>
    <lineage>
        <taxon>Eukaryota</taxon>
        <taxon>Fungi</taxon>
        <taxon>Dikarya</taxon>
        <taxon>Basidiomycota</taxon>
        <taxon>Agaricomycotina</taxon>
        <taxon>Agaricomycetes</taxon>
        <taxon>Agaricomycetidae</taxon>
        <taxon>Agaricales</taxon>
        <taxon>Tricholomatineae</taxon>
        <taxon>Clitocybaceae</taxon>
        <taxon>Collybia</taxon>
    </lineage>
</organism>
<dbReference type="SUPFAM" id="SSF103473">
    <property type="entry name" value="MFS general substrate transporter"/>
    <property type="match status" value="1"/>
</dbReference>
<dbReference type="InterPro" id="IPR036259">
    <property type="entry name" value="MFS_trans_sf"/>
</dbReference>
<dbReference type="OrthoDB" id="196103at2759"/>
<reference evidence="6" key="1">
    <citation type="submission" date="2020-11" db="EMBL/GenBank/DDBJ databases">
        <authorList>
            <consortium name="DOE Joint Genome Institute"/>
            <person name="Ahrendt S."/>
            <person name="Riley R."/>
            <person name="Andreopoulos W."/>
            <person name="Labutti K."/>
            <person name="Pangilinan J."/>
            <person name="Ruiz-Duenas F.J."/>
            <person name="Barrasa J.M."/>
            <person name="Sanchez-Garcia M."/>
            <person name="Camarero S."/>
            <person name="Miyauchi S."/>
            <person name="Serrano A."/>
            <person name="Linde D."/>
            <person name="Babiker R."/>
            <person name="Drula E."/>
            <person name="Ayuso-Fernandez I."/>
            <person name="Pacheco R."/>
            <person name="Padilla G."/>
            <person name="Ferreira P."/>
            <person name="Barriuso J."/>
            <person name="Kellner H."/>
            <person name="Castanera R."/>
            <person name="Alfaro M."/>
            <person name="Ramirez L."/>
            <person name="Pisabarro A.G."/>
            <person name="Kuo A."/>
            <person name="Tritt A."/>
            <person name="Lipzen A."/>
            <person name="He G."/>
            <person name="Yan M."/>
            <person name="Ng V."/>
            <person name="Cullen D."/>
            <person name="Martin F."/>
            <person name="Rosso M.-N."/>
            <person name="Henrissat B."/>
            <person name="Hibbett D."/>
            <person name="Martinez A.T."/>
            <person name="Grigoriev I.V."/>
        </authorList>
    </citation>
    <scope>NUCLEOTIDE SEQUENCE</scope>
    <source>
        <strain evidence="6">CBS 247.69</strain>
    </source>
</reference>
<dbReference type="Pfam" id="PF05978">
    <property type="entry name" value="UNC-93"/>
    <property type="match status" value="1"/>
</dbReference>
<keyword evidence="4 5" id="KW-0472">Membrane</keyword>
<evidence type="ECO:0000256" key="2">
    <source>
        <dbReference type="ARBA" id="ARBA00022692"/>
    </source>
</evidence>
<sequence>MSVGPQPSPDKEHGYENEIEAEVDKTFFRSTLFQILVIGFISFLGPGLWNATNSLGAGGALEPYLVNAGNSIVFAIMGLFCISSALAVNLIGVRYTLILGSLGWAPYSASLYQNNRYGTEWFVIFAAATCGISAGLYWAAEGAIVLAYPEHKKRGRYLAIWLAFKNSGQIVGGAINLGVNVHRSTGGKISFSTLLAFVALQILTFPAAFLISNPEMVQREDGSTVKVDARTSTRDQIKILGKTIISRKMGPLLPLFFSSWFYWGYASTFLTLYFTVRARALASFLSAISGVAGTTILGFFLDNQKLSLRIRSRCAGAFVMTCFSGMLIWALIIQHEYNEHSPGKLDWLSPGFGRGFGLYVMLNTAGNLVQNYLYWSVGSLGDGTSELTRSTGLLRGIESWGQCASFGINSSKFNPFYTVIINVVFWAVSIPPAWLSLSQIGNEDLPGCTQDSMVVTILNGESVPHKT</sequence>
<feature type="transmembrane region" description="Helical" evidence="5">
    <location>
        <begin position="280"/>
        <end position="301"/>
    </location>
</feature>
<dbReference type="AlphaFoldDB" id="A0A9P5Y7W9"/>
<keyword evidence="2 5" id="KW-0812">Transmembrane</keyword>
<keyword evidence="3 5" id="KW-1133">Transmembrane helix</keyword>
<gene>
    <name evidence="6" type="ORF">BDZ94DRAFT_1260198</name>
</gene>